<dbReference type="Proteomes" id="UP000185696">
    <property type="component" value="Unassembled WGS sequence"/>
</dbReference>
<proteinExistence type="predicted"/>
<protein>
    <recommendedName>
        <fullName evidence="2 8">Biotin carboxyl carrier protein of acetyl-CoA carboxylase</fullName>
    </recommendedName>
</protein>
<sequence length="148" mass="15201">MSTPPTEAGQLVEELGRQARRLAAEVPGGLCRVSVRAGDATVELEWAASPDPRPAPEPEPEAGETDETGETVDAPLVGTFYHASEPGGPPFVRVGDVVAQDTVVGIVEAMKMMNKVLAGRAGTVTGVLVPDGDLVEYGQPLIALASGG</sequence>
<name>A0A7Z1B0L3_9PSEU</name>
<evidence type="ECO:0000256" key="1">
    <source>
        <dbReference type="ARBA" id="ARBA00005194"/>
    </source>
</evidence>
<dbReference type="InterPro" id="IPR011053">
    <property type="entry name" value="Single_hybrid_motif"/>
</dbReference>
<evidence type="ECO:0000256" key="3">
    <source>
        <dbReference type="ARBA" id="ARBA00022516"/>
    </source>
</evidence>
<dbReference type="PROSITE" id="PS50968">
    <property type="entry name" value="BIOTINYL_LIPOYL"/>
    <property type="match status" value="1"/>
</dbReference>
<evidence type="ECO:0000313" key="11">
    <source>
        <dbReference type="EMBL" id="OLF12774.1"/>
    </source>
</evidence>
<accession>A0A7Z1B0L3</accession>
<dbReference type="InterPro" id="IPR001249">
    <property type="entry name" value="AcCoA_biotinCC"/>
</dbReference>
<dbReference type="CDD" id="cd06850">
    <property type="entry name" value="biotinyl_domain"/>
    <property type="match status" value="1"/>
</dbReference>
<dbReference type="PROSITE" id="PS00188">
    <property type="entry name" value="BIOTIN"/>
    <property type="match status" value="1"/>
</dbReference>
<dbReference type="GO" id="GO:0009317">
    <property type="term" value="C:acetyl-CoA carboxylase complex"/>
    <property type="evidence" value="ECO:0007669"/>
    <property type="project" value="InterPro"/>
</dbReference>
<keyword evidence="4 8" id="KW-0276">Fatty acid metabolism</keyword>
<dbReference type="GO" id="GO:0003989">
    <property type="term" value="F:acetyl-CoA carboxylase activity"/>
    <property type="evidence" value="ECO:0007669"/>
    <property type="project" value="InterPro"/>
</dbReference>
<comment type="pathway">
    <text evidence="1 8">Lipid metabolism; fatty acid biosynthesis.</text>
</comment>
<evidence type="ECO:0000256" key="4">
    <source>
        <dbReference type="ARBA" id="ARBA00022832"/>
    </source>
</evidence>
<evidence type="ECO:0000256" key="5">
    <source>
        <dbReference type="ARBA" id="ARBA00023098"/>
    </source>
</evidence>
<evidence type="ECO:0000256" key="9">
    <source>
        <dbReference type="SAM" id="MobiDB-lite"/>
    </source>
</evidence>
<dbReference type="Gene3D" id="2.40.50.100">
    <property type="match status" value="1"/>
</dbReference>
<dbReference type="SUPFAM" id="SSF51230">
    <property type="entry name" value="Single hybrid motif"/>
    <property type="match status" value="1"/>
</dbReference>
<evidence type="ECO:0000256" key="8">
    <source>
        <dbReference type="RuleBase" id="RU364072"/>
    </source>
</evidence>
<dbReference type="AlphaFoldDB" id="A0A7Z1B0L3"/>
<keyword evidence="5 8" id="KW-0443">Lipid metabolism</keyword>
<dbReference type="PRINTS" id="PR01071">
    <property type="entry name" value="ACOABIOTINCC"/>
</dbReference>
<evidence type="ECO:0000256" key="2">
    <source>
        <dbReference type="ARBA" id="ARBA00017562"/>
    </source>
</evidence>
<dbReference type="PANTHER" id="PTHR45266">
    <property type="entry name" value="OXALOACETATE DECARBOXYLASE ALPHA CHAIN"/>
    <property type="match status" value="1"/>
</dbReference>
<keyword evidence="6 8" id="KW-0275">Fatty acid biosynthesis</keyword>
<evidence type="ECO:0000256" key="7">
    <source>
        <dbReference type="ARBA" id="ARBA00023267"/>
    </source>
</evidence>
<evidence type="ECO:0000259" key="10">
    <source>
        <dbReference type="PROSITE" id="PS50968"/>
    </source>
</evidence>
<dbReference type="PANTHER" id="PTHR45266:SF3">
    <property type="entry name" value="OXALOACETATE DECARBOXYLASE ALPHA CHAIN"/>
    <property type="match status" value="1"/>
</dbReference>
<gene>
    <name evidence="11" type="ORF">BLA60_05735</name>
</gene>
<feature type="region of interest" description="Disordered" evidence="9">
    <location>
        <begin position="44"/>
        <end position="72"/>
    </location>
</feature>
<dbReference type="InterPro" id="IPR050709">
    <property type="entry name" value="Biotin_Carboxyl_Carrier/Decarb"/>
</dbReference>
<keyword evidence="12" id="KW-1185">Reference proteome</keyword>
<dbReference type="RefSeq" id="WP_075131682.1">
    <property type="nucleotide sequence ID" value="NZ_MSIF01000002.1"/>
</dbReference>
<comment type="function">
    <text evidence="8">This protein is a component of the acetyl coenzyme A carboxylase complex; first, biotin carboxylase catalyzes the carboxylation of the carrier protein and then the transcarboxylase transfers the carboxyl group to form malonyl-CoA.</text>
</comment>
<dbReference type="Pfam" id="PF00364">
    <property type="entry name" value="Biotin_lipoyl"/>
    <property type="match status" value="1"/>
</dbReference>
<dbReference type="InterPro" id="IPR001882">
    <property type="entry name" value="Biotin_BS"/>
</dbReference>
<reference evidence="11 12" key="1">
    <citation type="submission" date="2016-12" db="EMBL/GenBank/DDBJ databases">
        <title>The draft genome sequence of Actinophytocola xinjiangensis.</title>
        <authorList>
            <person name="Wang W."/>
            <person name="Yuan L."/>
        </authorList>
    </citation>
    <scope>NUCLEOTIDE SEQUENCE [LARGE SCALE GENOMIC DNA]</scope>
    <source>
        <strain evidence="11 12">CGMCC 4.4663</strain>
    </source>
</reference>
<dbReference type="InterPro" id="IPR000089">
    <property type="entry name" value="Biotin_lipoyl"/>
</dbReference>
<keyword evidence="7 8" id="KW-0092">Biotin</keyword>
<dbReference type="GO" id="GO:0006633">
    <property type="term" value="P:fatty acid biosynthetic process"/>
    <property type="evidence" value="ECO:0007669"/>
    <property type="project" value="UniProtKB-UniPathway"/>
</dbReference>
<feature type="domain" description="Lipoyl-binding" evidence="10">
    <location>
        <begin position="69"/>
        <end position="145"/>
    </location>
</feature>
<dbReference type="OrthoDB" id="9811735at2"/>
<keyword evidence="3 8" id="KW-0444">Lipid biosynthesis</keyword>
<dbReference type="EMBL" id="MSIF01000002">
    <property type="protein sequence ID" value="OLF12774.1"/>
    <property type="molecule type" value="Genomic_DNA"/>
</dbReference>
<dbReference type="UniPathway" id="UPA00094"/>
<evidence type="ECO:0000313" key="12">
    <source>
        <dbReference type="Proteomes" id="UP000185696"/>
    </source>
</evidence>
<comment type="caution">
    <text evidence="11">The sequence shown here is derived from an EMBL/GenBank/DDBJ whole genome shotgun (WGS) entry which is preliminary data.</text>
</comment>
<evidence type="ECO:0000256" key="6">
    <source>
        <dbReference type="ARBA" id="ARBA00023160"/>
    </source>
</evidence>
<organism evidence="11 12">
    <name type="scientific">Actinophytocola xinjiangensis</name>
    <dbReference type="NCBI Taxonomy" id="485602"/>
    <lineage>
        <taxon>Bacteria</taxon>
        <taxon>Bacillati</taxon>
        <taxon>Actinomycetota</taxon>
        <taxon>Actinomycetes</taxon>
        <taxon>Pseudonocardiales</taxon>
        <taxon>Pseudonocardiaceae</taxon>
    </lineage>
</organism>
<feature type="compositionally biased region" description="Acidic residues" evidence="9">
    <location>
        <begin position="58"/>
        <end position="70"/>
    </location>
</feature>